<evidence type="ECO:0000313" key="2">
    <source>
        <dbReference type="Proteomes" id="UP001165283"/>
    </source>
</evidence>
<keyword evidence="2" id="KW-1185">Reference proteome</keyword>
<sequence length="99" mass="11504">MGTRTGSVVRRRMLARRLRVLRERAGLPLDSAAAPLYWSGSKLHRIETGQQPVDVHGFKSMLDLYGVGGDEWTELMALAVETRRHGWWRSRWTRPHRRP</sequence>
<dbReference type="EMBL" id="JAGSOV010000041">
    <property type="protein sequence ID" value="MCO1657393.1"/>
    <property type="molecule type" value="Genomic_DNA"/>
</dbReference>
<reference evidence="1" key="1">
    <citation type="submission" date="2021-04" db="EMBL/GenBank/DDBJ databases">
        <title>Pseudonocardia sp. nov., isolated from sandy soil of mangrove forest.</title>
        <authorList>
            <person name="Zan Z."/>
            <person name="Huang R."/>
            <person name="Liu W."/>
        </authorList>
    </citation>
    <scope>NUCLEOTIDE SEQUENCE</scope>
    <source>
        <strain evidence="1">S2-4</strain>
    </source>
</reference>
<proteinExistence type="predicted"/>
<gene>
    <name evidence="1" type="ORF">KDL28_20250</name>
</gene>
<dbReference type="Proteomes" id="UP001165283">
    <property type="component" value="Unassembled WGS sequence"/>
</dbReference>
<dbReference type="InterPro" id="IPR010982">
    <property type="entry name" value="Lambda_DNA-bd_dom_sf"/>
</dbReference>
<accession>A0ABT1A371</accession>
<dbReference type="Gene3D" id="1.10.260.40">
    <property type="entry name" value="lambda repressor-like DNA-binding domains"/>
    <property type="match status" value="1"/>
</dbReference>
<name>A0ABT1A371_9PSEU</name>
<dbReference type="SUPFAM" id="SSF47413">
    <property type="entry name" value="lambda repressor-like DNA-binding domains"/>
    <property type="match status" value="1"/>
</dbReference>
<dbReference type="RefSeq" id="WP_252441043.1">
    <property type="nucleotide sequence ID" value="NZ_JAGSOV010000041.1"/>
</dbReference>
<comment type="caution">
    <text evidence="1">The sequence shown here is derived from an EMBL/GenBank/DDBJ whole genome shotgun (WGS) entry which is preliminary data.</text>
</comment>
<evidence type="ECO:0000313" key="1">
    <source>
        <dbReference type="EMBL" id="MCO1657393.1"/>
    </source>
</evidence>
<protein>
    <submittedName>
        <fullName evidence="1">Helix-turn-helix domain-containing protein</fullName>
    </submittedName>
</protein>
<organism evidence="1 2">
    <name type="scientific">Pseudonocardia humida</name>
    <dbReference type="NCBI Taxonomy" id="2800819"/>
    <lineage>
        <taxon>Bacteria</taxon>
        <taxon>Bacillati</taxon>
        <taxon>Actinomycetota</taxon>
        <taxon>Actinomycetes</taxon>
        <taxon>Pseudonocardiales</taxon>
        <taxon>Pseudonocardiaceae</taxon>
        <taxon>Pseudonocardia</taxon>
    </lineage>
</organism>
<dbReference type="Pfam" id="PF13560">
    <property type="entry name" value="HTH_31"/>
    <property type="match status" value="1"/>
</dbReference>